<dbReference type="NCBIfam" id="TIGR02241">
    <property type="entry name" value="conserved hypothetical phage tail region protein"/>
    <property type="match status" value="1"/>
</dbReference>
<protein>
    <submittedName>
        <fullName evidence="1">Phage tail protein</fullName>
    </submittedName>
</protein>
<name>A0ABN2L1J6_9MICC</name>
<evidence type="ECO:0000313" key="2">
    <source>
        <dbReference type="Proteomes" id="UP001501204"/>
    </source>
</evidence>
<accession>A0ABN2L1J6</accession>
<organism evidence="1 2">
    <name type="scientific">Kocuria aegyptia</name>
    <dbReference type="NCBI Taxonomy" id="330943"/>
    <lineage>
        <taxon>Bacteria</taxon>
        <taxon>Bacillati</taxon>
        <taxon>Actinomycetota</taxon>
        <taxon>Actinomycetes</taxon>
        <taxon>Micrococcales</taxon>
        <taxon>Micrococcaceae</taxon>
        <taxon>Kocuria</taxon>
    </lineage>
</organism>
<proteinExistence type="predicted"/>
<keyword evidence="2" id="KW-1185">Reference proteome</keyword>
<sequence length="159" mass="17524">MTSFLEDVDTAVSVRYVVVLDDESLGSFSTCEGLGCEVVMETREEGGNNDFVWQLPTRLKYPNITLTRPLGPDTALIAAWFAKLATGYSRHPGTIEAQRADGSKIASWQLRDVVPVRWKGPSFNPDQPKVLVESLEIAHHGFSVEPGARKPPQQNGVTR</sequence>
<evidence type="ECO:0000313" key="1">
    <source>
        <dbReference type="EMBL" id="GAA1771876.1"/>
    </source>
</evidence>
<dbReference type="Pfam" id="PF06841">
    <property type="entry name" value="Phage_T4_gp19"/>
    <property type="match status" value="1"/>
</dbReference>
<dbReference type="PANTHER" id="PTHR38009">
    <property type="entry name" value="CONSERVED HYPOTHETICAL PHAGE TAIL PROTEIN"/>
    <property type="match status" value="1"/>
</dbReference>
<dbReference type="InterPro" id="IPR011747">
    <property type="entry name" value="CHP02241"/>
</dbReference>
<dbReference type="InterPro" id="IPR010667">
    <property type="entry name" value="Phage_T4_Gp19"/>
</dbReference>
<dbReference type="EMBL" id="BAAAOA010000046">
    <property type="protein sequence ID" value="GAA1771876.1"/>
    <property type="molecule type" value="Genomic_DNA"/>
</dbReference>
<comment type="caution">
    <text evidence="1">The sequence shown here is derived from an EMBL/GenBank/DDBJ whole genome shotgun (WGS) entry which is preliminary data.</text>
</comment>
<dbReference type="RefSeq" id="WP_344124249.1">
    <property type="nucleotide sequence ID" value="NZ_BAAAOA010000046.1"/>
</dbReference>
<reference evidence="1 2" key="1">
    <citation type="journal article" date="2019" name="Int. J. Syst. Evol. Microbiol.">
        <title>The Global Catalogue of Microorganisms (GCM) 10K type strain sequencing project: providing services to taxonomists for standard genome sequencing and annotation.</title>
        <authorList>
            <consortium name="The Broad Institute Genomics Platform"/>
            <consortium name="The Broad Institute Genome Sequencing Center for Infectious Disease"/>
            <person name="Wu L."/>
            <person name="Ma J."/>
        </authorList>
    </citation>
    <scope>NUCLEOTIDE SEQUENCE [LARGE SCALE GENOMIC DNA]</scope>
    <source>
        <strain evidence="1 2">JCM 14735</strain>
    </source>
</reference>
<gene>
    <name evidence="1" type="ORF">GCM10009767_32250</name>
</gene>
<dbReference type="Proteomes" id="UP001501204">
    <property type="component" value="Unassembled WGS sequence"/>
</dbReference>
<dbReference type="PANTHER" id="PTHR38009:SF1">
    <property type="entry name" value="CONSERVED HYPOTHETICAL PHAGE TAIL PROTEIN"/>
    <property type="match status" value="1"/>
</dbReference>